<dbReference type="SUPFAM" id="SSF117782">
    <property type="entry name" value="YbjQ-like"/>
    <property type="match status" value="1"/>
</dbReference>
<name>A0A0S6VTW8_9BACT</name>
<dbReference type="STRING" id="1499966.U14_02138"/>
<dbReference type="Gene3D" id="3.30.110.70">
    <property type="entry name" value="Hypothetical protein apc22750. Chain B"/>
    <property type="match status" value="1"/>
</dbReference>
<sequence>MDALINLGIFLTLMIVGYIFGKAAEVKHYKSIEKREKALIGLPAVTLKHLGDDVLITDAKLVNGNVVISVDYFKKFLAGLRNLFGGRMSSYESLIDRARREAVLRMKEEANGWDMVLNMRLETSSINNGAKGSVSSIEVLAYGTAIKYQAAPAQQPAPAAPKPLEPPALPNDVGRYKVTFSGQIAPGQSLDAVKSNIAELYKVPVERCASMFTGRTVVIKENVDYDTAQKYQKAFGKTGAICQIEPM</sequence>
<organism evidence="2">
    <name type="scientific">Candidatus Moduliflexus flocculans</name>
    <dbReference type="NCBI Taxonomy" id="1499966"/>
    <lineage>
        <taxon>Bacteria</taxon>
        <taxon>Candidatus Moduliflexota</taxon>
        <taxon>Candidatus Moduliflexia</taxon>
        <taxon>Candidatus Moduliflexales</taxon>
        <taxon>Candidatus Moduliflexaceae</taxon>
    </lineage>
</organism>
<dbReference type="Proteomes" id="UP000030700">
    <property type="component" value="Unassembled WGS sequence"/>
</dbReference>
<dbReference type="HOGENOM" id="CLU_1122848_0_0_0"/>
<dbReference type="InterPro" id="IPR035439">
    <property type="entry name" value="UPF0145_dom_sf"/>
</dbReference>
<dbReference type="Pfam" id="PF01906">
    <property type="entry name" value="YbjQ_1"/>
    <property type="match status" value="1"/>
</dbReference>
<dbReference type="PANTHER" id="PTHR34068:SF2">
    <property type="entry name" value="UPF0145 PROTEIN SCO3412"/>
    <property type="match status" value="1"/>
</dbReference>
<proteinExistence type="inferred from homology"/>
<accession>A0A0S6VTW8</accession>
<comment type="similarity">
    <text evidence="1">Belongs to the UPF0145 family.</text>
</comment>
<keyword evidence="3" id="KW-1185">Reference proteome</keyword>
<protein>
    <submittedName>
        <fullName evidence="2">Uncharacterized conserved protein</fullName>
    </submittedName>
</protein>
<dbReference type="InterPro" id="IPR002765">
    <property type="entry name" value="UPF0145_YbjQ-like"/>
</dbReference>
<reference evidence="2" key="1">
    <citation type="journal article" date="2015" name="PeerJ">
        <title>First genomic representation of candidate bacterial phylum KSB3 points to enhanced environmental sensing as a trigger of wastewater bulking.</title>
        <authorList>
            <person name="Sekiguchi Y."/>
            <person name="Ohashi A."/>
            <person name="Parks D.H."/>
            <person name="Yamauchi T."/>
            <person name="Tyson G.W."/>
            <person name="Hugenholtz P."/>
        </authorList>
    </citation>
    <scope>NUCLEOTIDE SEQUENCE [LARGE SCALE GENOMIC DNA]</scope>
</reference>
<dbReference type="EMBL" id="DF820456">
    <property type="protein sequence ID" value="GAK50896.1"/>
    <property type="molecule type" value="Genomic_DNA"/>
</dbReference>
<evidence type="ECO:0000313" key="2">
    <source>
        <dbReference type="EMBL" id="GAK50896.1"/>
    </source>
</evidence>
<evidence type="ECO:0000313" key="3">
    <source>
        <dbReference type="Proteomes" id="UP000030700"/>
    </source>
</evidence>
<dbReference type="AlphaFoldDB" id="A0A0S6VTW8"/>
<evidence type="ECO:0000256" key="1">
    <source>
        <dbReference type="ARBA" id="ARBA00010751"/>
    </source>
</evidence>
<gene>
    <name evidence="2" type="ORF">U14_02138</name>
</gene>
<dbReference type="PANTHER" id="PTHR34068">
    <property type="entry name" value="UPF0145 PROTEIN YBJQ"/>
    <property type="match status" value="1"/>
</dbReference>